<dbReference type="InterPro" id="IPR011990">
    <property type="entry name" value="TPR-like_helical_dom_sf"/>
</dbReference>
<evidence type="ECO:0008006" key="3">
    <source>
        <dbReference type="Google" id="ProtNLM"/>
    </source>
</evidence>
<dbReference type="Proteomes" id="UP000780801">
    <property type="component" value="Unassembled WGS sequence"/>
</dbReference>
<dbReference type="Pfam" id="PF13414">
    <property type="entry name" value="TPR_11"/>
    <property type="match status" value="1"/>
</dbReference>
<gene>
    <name evidence="1" type="ORF">BGW38_010958</name>
</gene>
<name>A0A9P6FW65_9FUNG</name>
<keyword evidence="2" id="KW-1185">Reference proteome</keyword>
<evidence type="ECO:0000313" key="1">
    <source>
        <dbReference type="EMBL" id="KAF9582629.1"/>
    </source>
</evidence>
<comment type="caution">
    <text evidence="1">The sequence shown here is derived from an EMBL/GenBank/DDBJ whole genome shotgun (WGS) entry which is preliminary data.</text>
</comment>
<dbReference type="AlphaFoldDB" id="A0A9P6FW65"/>
<dbReference type="EMBL" id="JAABOA010000983">
    <property type="protein sequence ID" value="KAF9582629.1"/>
    <property type="molecule type" value="Genomic_DNA"/>
</dbReference>
<protein>
    <recommendedName>
        <fullName evidence="3">Tetratricopeptide repeat-containing protein</fullName>
    </recommendedName>
</protein>
<reference evidence="1" key="1">
    <citation type="journal article" date="2020" name="Fungal Divers.">
        <title>Resolving the Mortierellaceae phylogeny through synthesis of multi-gene phylogenetics and phylogenomics.</title>
        <authorList>
            <person name="Vandepol N."/>
            <person name="Liber J."/>
            <person name="Desiro A."/>
            <person name="Na H."/>
            <person name="Kennedy M."/>
            <person name="Barry K."/>
            <person name="Grigoriev I.V."/>
            <person name="Miller A.N."/>
            <person name="O'Donnell K."/>
            <person name="Stajich J.E."/>
            <person name="Bonito G."/>
        </authorList>
    </citation>
    <scope>NUCLEOTIDE SEQUENCE</scope>
    <source>
        <strain evidence="1">KOD1015</strain>
    </source>
</reference>
<dbReference type="SUPFAM" id="SSF48452">
    <property type="entry name" value="TPR-like"/>
    <property type="match status" value="1"/>
</dbReference>
<evidence type="ECO:0000313" key="2">
    <source>
        <dbReference type="Proteomes" id="UP000780801"/>
    </source>
</evidence>
<sequence length="127" mass="14804">MFHYGFAPTASRPMQETKLRRINLIQDGLVASKPLWSSPDDSLLRTLRIRRDRSGSDVNSKGAELVLPLHQKETFMDLRNQQNWVHYAQQRKLEEAIKAYSQAIQIDPKFIRAYIARGCVHTWKDTH</sequence>
<organism evidence="1 2">
    <name type="scientific">Lunasporangiospora selenospora</name>
    <dbReference type="NCBI Taxonomy" id="979761"/>
    <lineage>
        <taxon>Eukaryota</taxon>
        <taxon>Fungi</taxon>
        <taxon>Fungi incertae sedis</taxon>
        <taxon>Mucoromycota</taxon>
        <taxon>Mortierellomycotina</taxon>
        <taxon>Mortierellomycetes</taxon>
        <taxon>Mortierellales</taxon>
        <taxon>Mortierellaceae</taxon>
        <taxon>Lunasporangiospora</taxon>
    </lineage>
</organism>
<proteinExistence type="predicted"/>
<dbReference type="OrthoDB" id="1914839at2759"/>
<dbReference type="Gene3D" id="1.25.40.10">
    <property type="entry name" value="Tetratricopeptide repeat domain"/>
    <property type="match status" value="1"/>
</dbReference>
<accession>A0A9P6FW65</accession>